<gene>
    <name evidence="5" type="ORF">ECB94_27675</name>
</gene>
<dbReference type="RefSeq" id="WP_124942367.1">
    <property type="nucleotide sequence ID" value="NZ_CP033579.1"/>
</dbReference>
<proteinExistence type="predicted"/>
<evidence type="ECO:0000256" key="2">
    <source>
        <dbReference type="PROSITE-ProRule" id="PRU01091"/>
    </source>
</evidence>
<name>A0A3G4VM52_9VIBR</name>
<dbReference type="InterPro" id="IPR001867">
    <property type="entry name" value="OmpR/PhoB-type_DNA-bd"/>
</dbReference>
<keyword evidence="3" id="KW-0812">Transmembrane</keyword>
<evidence type="ECO:0000259" key="4">
    <source>
        <dbReference type="PROSITE" id="PS51755"/>
    </source>
</evidence>
<evidence type="ECO:0000256" key="3">
    <source>
        <dbReference type="SAM" id="Phobius"/>
    </source>
</evidence>
<organism evidence="5 6">
    <name type="scientific">Vibrio mediterranei</name>
    <dbReference type="NCBI Taxonomy" id="689"/>
    <lineage>
        <taxon>Bacteria</taxon>
        <taxon>Pseudomonadati</taxon>
        <taxon>Pseudomonadota</taxon>
        <taxon>Gammaproteobacteria</taxon>
        <taxon>Vibrionales</taxon>
        <taxon>Vibrionaceae</taxon>
        <taxon>Vibrio</taxon>
    </lineage>
</organism>
<keyword evidence="5" id="KW-0614">Plasmid</keyword>
<feature type="domain" description="OmpR/PhoB-type" evidence="4">
    <location>
        <begin position="2"/>
        <end position="101"/>
    </location>
</feature>
<keyword evidence="1 2" id="KW-0238">DNA-binding</keyword>
<sequence>MERNYILGNQVIFDVLKREIVASDGVVNLGGREAAILKLLCEQSNQVLSKDDIHEQVWGKVQVSETSLTKAISNLRKSFTLFSQLACEIKTVPKEGYILILDEEAVAQVSVEYIPTLAVKSVVSSTKPVMSFPNFNSVSESVSFPIRKTFWFAILFFVSLLTSVLTNGIQMLLNS</sequence>
<dbReference type="GO" id="GO:0006355">
    <property type="term" value="P:regulation of DNA-templated transcription"/>
    <property type="evidence" value="ECO:0007669"/>
    <property type="project" value="InterPro"/>
</dbReference>
<dbReference type="InterPro" id="IPR016032">
    <property type="entry name" value="Sig_transdc_resp-reg_C-effctor"/>
</dbReference>
<evidence type="ECO:0000256" key="1">
    <source>
        <dbReference type="ARBA" id="ARBA00023125"/>
    </source>
</evidence>
<dbReference type="Pfam" id="PF00486">
    <property type="entry name" value="Trans_reg_C"/>
    <property type="match status" value="1"/>
</dbReference>
<dbReference type="SUPFAM" id="SSF46894">
    <property type="entry name" value="C-terminal effector domain of the bipartite response regulators"/>
    <property type="match status" value="1"/>
</dbReference>
<evidence type="ECO:0000313" key="5">
    <source>
        <dbReference type="EMBL" id="AYV25078.1"/>
    </source>
</evidence>
<dbReference type="EMBL" id="CP033579">
    <property type="protein sequence ID" value="AYV25078.1"/>
    <property type="molecule type" value="Genomic_DNA"/>
</dbReference>
<dbReference type="CDD" id="cd00383">
    <property type="entry name" value="trans_reg_C"/>
    <property type="match status" value="1"/>
</dbReference>
<dbReference type="Proteomes" id="UP000279760">
    <property type="component" value="Plasmid unnamed"/>
</dbReference>
<dbReference type="InterPro" id="IPR036388">
    <property type="entry name" value="WH-like_DNA-bd_sf"/>
</dbReference>
<keyword evidence="3" id="KW-1133">Transmembrane helix</keyword>
<dbReference type="AlphaFoldDB" id="A0A3G4VM52"/>
<feature type="transmembrane region" description="Helical" evidence="3">
    <location>
        <begin position="150"/>
        <end position="173"/>
    </location>
</feature>
<dbReference type="SMART" id="SM00862">
    <property type="entry name" value="Trans_reg_C"/>
    <property type="match status" value="1"/>
</dbReference>
<accession>A0A3G4VM52</accession>
<protein>
    <submittedName>
        <fullName evidence="5">Helix-turn-helix domain-containing protein</fullName>
    </submittedName>
</protein>
<geneLocation type="plasmid" evidence="5">
    <name>unnamed</name>
</geneLocation>
<dbReference type="GO" id="GO:0000160">
    <property type="term" value="P:phosphorelay signal transduction system"/>
    <property type="evidence" value="ECO:0007669"/>
    <property type="project" value="InterPro"/>
</dbReference>
<keyword evidence="3" id="KW-0472">Membrane</keyword>
<dbReference type="Gene3D" id="1.10.10.10">
    <property type="entry name" value="Winged helix-like DNA-binding domain superfamily/Winged helix DNA-binding domain"/>
    <property type="match status" value="1"/>
</dbReference>
<evidence type="ECO:0000313" key="6">
    <source>
        <dbReference type="Proteomes" id="UP000279760"/>
    </source>
</evidence>
<dbReference type="PROSITE" id="PS51755">
    <property type="entry name" value="OMPR_PHOB"/>
    <property type="match status" value="1"/>
</dbReference>
<dbReference type="GO" id="GO:0003677">
    <property type="term" value="F:DNA binding"/>
    <property type="evidence" value="ECO:0007669"/>
    <property type="project" value="UniProtKB-UniRule"/>
</dbReference>
<feature type="DNA-binding region" description="OmpR/PhoB-type" evidence="2">
    <location>
        <begin position="2"/>
        <end position="101"/>
    </location>
</feature>
<reference evidence="5 6" key="1">
    <citation type="submission" date="2018-11" db="EMBL/GenBank/DDBJ databases">
        <title>Complete Genome Sequence of Vbrio mediterranei 117-T6: a Potential Pathogen Bacteria Isolated from the Conchocelis of Pyropia.</title>
        <authorList>
            <person name="Liu Q."/>
        </authorList>
    </citation>
    <scope>NUCLEOTIDE SEQUENCE [LARGE SCALE GENOMIC DNA]</scope>
    <source>
        <strain evidence="5 6">117-T6</strain>
        <plasmid evidence="5 6">unnamed</plasmid>
    </source>
</reference>